<keyword evidence="9" id="KW-0418">Kinase</keyword>
<evidence type="ECO:0000256" key="7">
    <source>
        <dbReference type="ARBA" id="ARBA00022741"/>
    </source>
</evidence>
<evidence type="ECO:0000256" key="3">
    <source>
        <dbReference type="ARBA" id="ARBA00022527"/>
    </source>
</evidence>
<evidence type="ECO:0000256" key="9">
    <source>
        <dbReference type="ARBA" id="ARBA00022777"/>
    </source>
</evidence>
<dbReference type="AlphaFoldDB" id="A0A183EVJ5"/>
<keyword evidence="8" id="KW-0498">Mitosis</keyword>
<dbReference type="PANTHER" id="PTHR24056:SF334">
    <property type="entry name" value="CYCLIN-DEPENDENT KINASE 1"/>
    <property type="match status" value="1"/>
</dbReference>
<dbReference type="GO" id="GO:0000086">
    <property type="term" value="P:G2/M transition of mitotic cell cycle"/>
    <property type="evidence" value="ECO:0007669"/>
    <property type="project" value="TreeGrafter"/>
</dbReference>
<evidence type="ECO:0000256" key="11">
    <source>
        <dbReference type="ARBA" id="ARBA00023242"/>
    </source>
</evidence>
<evidence type="ECO:0000256" key="8">
    <source>
        <dbReference type="ARBA" id="ARBA00022776"/>
    </source>
</evidence>
<dbReference type="GO" id="GO:0005524">
    <property type="term" value="F:ATP binding"/>
    <property type="evidence" value="ECO:0007669"/>
    <property type="project" value="UniProtKB-KW"/>
</dbReference>
<keyword evidence="12" id="KW-0131">Cell cycle</keyword>
<evidence type="ECO:0000259" key="17">
    <source>
        <dbReference type="PROSITE" id="PS50011"/>
    </source>
</evidence>
<dbReference type="PROSITE" id="PS50011">
    <property type="entry name" value="PROTEIN_KINASE_DOM"/>
    <property type="match status" value="1"/>
</dbReference>
<keyword evidence="6" id="KW-0808">Transferase</keyword>
<evidence type="ECO:0000256" key="15">
    <source>
        <dbReference type="ARBA" id="ARBA00049280"/>
    </source>
</evidence>
<keyword evidence="11" id="KW-0539">Nucleus</keyword>
<protein>
    <submittedName>
        <fullName evidence="18">Protein kinase domain-containing protein</fullName>
    </submittedName>
</protein>
<feature type="domain" description="Protein kinase" evidence="17">
    <location>
        <begin position="1"/>
        <end position="139"/>
    </location>
</feature>
<evidence type="ECO:0000256" key="16">
    <source>
        <dbReference type="SAM" id="Phobius"/>
    </source>
</evidence>
<keyword evidence="16" id="KW-1133">Transmembrane helix</keyword>
<evidence type="ECO:0000256" key="14">
    <source>
        <dbReference type="ARBA" id="ARBA00048367"/>
    </source>
</evidence>
<keyword evidence="3" id="KW-0723">Serine/threonine-protein kinase</keyword>
<name>A0A183EVJ5_9BILA</name>
<proteinExistence type="inferred from homology"/>
<dbReference type="GO" id="GO:0005634">
    <property type="term" value="C:nucleus"/>
    <property type="evidence" value="ECO:0007669"/>
    <property type="project" value="UniProtKB-SubCell"/>
</dbReference>
<comment type="similarity">
    <text evidence="2">Belongs to the protein kinase superfamily. CMGC Ser/Thr protein kinase family. CDC2/CDKX subfamily.</text>
</comment>
<evidence type="ECO:0000256" key="6">
    <source>
        <dbReference type="ARBA" id="ARBA00022679"/>
    </source>
</evidence>
<dbReference type="SUPFAM" id="SSF56112">
    <property type="entry name" value="Protein kinase-like (PK-like)"/>
    <property type="match status" value="1"/>
</dbReference>
<sequence>LYLYQILQAICFCHQRRVMHRDLKPHNLLIDQAGAIKLADFGLARAVNVPMRAYTHEAKVLLGATRYGLGVDMWSVGCVFAELASKKILFQGDSEIDQMFCIFRHVITFLLFVIFPNAMLAYDPSQRISAKRLLKHEYFDDVDRGLLPAGNYDGSTLILGS</sequence>
<dbReference type="Gene3D" id="1.10.510.10">
    <property type="entry name" value="Transferase(Phosphotransferase) domain 1"/>
    <property type="match status" value="1"/>
</dbReference>
<comment type="catalytic activity">
    <reaction evidence="15">
        <text>[DNA-directed RNA polymerase] + ATP = phospho-[DNA-directed RNA polymerase] + ADP + H(+)</text>
        <dbReference type="Rhea" id="RHEA:10216"/>
        <dbReference type="Rhea" id="RHEA-COMP:11321"/>
        <dbReference type="Rhea" id="RHEA-COMP:11322"/>
        <dbReference type="ChEBI" id="CHEBI:15378"/>
        <dbReference type="ChEBI" id="CHEBI:30616"/>
        <dbReference type="ChEBI" id="CHEBI:43176"/>
        <dbReference type="ChEBI" id="CHEBI:68546"/>
        <dbReference type="ChEBI" id="CHEBI:456216"/>
        <dbReference type="EC" id="2.7.11.23"/>
    </reaction>
</comment>
<dbReference type="GO" id="GO:0051301">
    <property type="term" value="P:cell division"/>
    <property type="evidence" value="ECO:0007669"/>
    <property type="project" value="UniProtKB-KW"/>
</dbReference>
<evidence type="ECO:0000256" key="2">
    <source>
        <dbReference type="ARBA" id="ARBA00006485"/>
    </source>
</evidence>
<dbReference type="InterPro" id="IPR011009">
    <property type="entry name" value="Kinase-like_dom_sf"/>
</dbReference>
<keyword evidence="5" id="KW-0132">Cell division</keyword>
<evidence type="ECO:0000256" key="12">
    <source>
        <dbReference type="ARBA" id="ARBA00023306"/>
    </source>
</evidence>
<evidence type="ECO:0000256" key="5">
    <source>
        <dbReference type="ARBA" id="ARBA00022618"/>
    </source>
</evidence>
<dbReference type="GO" id="GO:0007095">
    <property type="term" value="P:mitotic G2 DNA damage checkpoint signaling"/>
    <property type="evidence" value="ECO:0007669"/>
    <property type="project" value="TreeGrafter"/>
</dbReference>
<keyword evidence="10" id="KW-0067">ATP-binding</keyword>
<dbReference type="InterPro" id="IPR008271">
    <property type="entry name" value="Ser/Thr_kinase_AS"/>
</dbReference>
<comment type="subcellular location">
    <subcellularLocation>
        <location evidence="1">Nucleus</location>
    </subcellularLocation>
</comment>
<evidence type="ECO:0000256" key="13">
    <source>
        <dbReference type="ARBA" id="ARBA00047811"/>
    </source>
</evidence>
<dbReference type="SMART" id="SM00220">
    <property type="entry name" value="S_TKc"/>
    <property type="match status" value="1"/>
</dbReference>
<evidence type="ECO:0000256" key="1">
    <source>
        <dbReference type="ARBA" id="ARBA00004123"/>
    </source>
</evidence>
<dbReference type="PROSITE" id="PS00108">
    <property type="entry name" value="PROTEIN_KINASE_ST"/>
    <property type="match status" value="1"/>
</dbReference>
<dbReference type="PANTHER" id="PTHR24056">
    <property type="entry name" value="CELL DIVISION PROTEIN KINASE"/>
    <property type="match status" value="1"/>
</dbReference>
<accession>A0A183EVJ5</accession>
<dbReference type="InterPro" id="IPR050108">
    <property type="entry name" value="CDK"/>
</dbReference>
<dbReference type="GO" id="GO:0008353">
    <property type="term" value="F:RNA polymerase II CTD heptapeptide repeat kinase activity"/>
    <property type="evidence" value="ECO:0007669"/>
    <property type="project" value="UniProtKB-EC"/>
</dbReference>
<dbReference type="InterPro" id="IPR000719">
    <property type="entry name" value="Prot_kinase_dom"/>
</dbReference>
<evidence type="ECO:0000256" key="10">
    <source>
        <dbReference type="ARBA" id="ARBA00022840"/>
    </source>
</evidence>
<keyword evidence="4" id="KW-0597">Phosphoprotein</keyword>
<dbReference type="GO" id="GO:0004693">
    <property type="term" value="F:cyclin-dependent protein serine/threonine kinase activity"/>
    <property type="evidence" value="ECO:0007669"/>
    <property type="project" value="UniProtKB-EC"/>
</dbReference>
<organism evidence="18">
    <name type="scientific">Gongylonema pulchrum</name>
    <dbReference type="NCBI Taxonomy" id="637853"/>
    <lineage>
        <taxon>Eukaryota</taxon>
        <taxon>Metazoa</taxon>
        <taxon>Ecdysozoa</taxon>
        <taxon>Nematoda</taxon>
        <taxon>Chromadorea</taxon>
        <taxon>Rhabditida</taxon>
        <taxon>Spirurina</taxon>
        <taxon>Spiruromorpha</taxon>
        <taxon>Spiruroidea</taxon>
        <taxon>Gongylonematidae</taxon>
        <taxon>Gongylonema</taxon>
    </lineage>
</organism>
<keyword evidence="7" id="KW-0547">Nucleotide-binding</keyword>
<evidence type="ECO:0000256" key="4">
    <source>
        <dbReference type="ARBA" id="ARBA00022553"/>
    </source>
</evidence>
<reference evidence="18" key="1">
    <citation type="submission" date="2016-06" db="UniProtKB">
        <authorList>
            <consortium name="WormBaseParasite"/>
        </authorList>
    </citation>
    <scope>IDENTIFICATION</scope>
</reference>
<dbReference type="Pfam" id="PF00069">
    <property type="entry name" value="Pkinase"/>
    <property type="match status" value="1"/>
</dbReference>
<comment type="catalytic activity">
    <reaction evidence="13">
        <text>L-threonyl-[protein] + ATP = O-phospho-L-threonyl-[protein] + ADP + H(+)</text>
        <dbReference type="Rhea" id="RHEA:46608"/>
        <dbReference type="Rhea" id="RHEA-COMP:11060"/>
        <dbReference type="Rhea" id="RHEA-COMP:11605"/>
        <dbReference type="ChEBI" id="CHEBI:15378"/>
        <dbReference type="ChEBI" id="CHEBI:30013"/>
        <dbReference type="ChEBI" id="CHEBI:30616"/>
        <dbReference type="ChEBI" id="CHEBI:61977"/>
        <dbReference type="ChEBI" id="CHEBI:456216"/>
        <dbReference type="EC" id="2.7.11.22"/>
    </reaction>
</comment>
<dbReference type="WBParaSite" id="GPUH_0002501601-mRNA-1">
    <property type="protein sequence ID" value="GPUH_0002501601-mRNA-1"/>
    <property type="gene ID" value="GPUH_0002501601"/>
</dbReference>
<keyword evidence="16" id="KW-0472">Membrane</keyword>
<feature type="transmembrane region" description="Helical" evidence="16">
    <location>
        <begin position="102"/>
        <end position="122"/>
    </location>
</feature>
<keyword evidence="16" id="KW-0812">Transmembrane</keyword>
<evidence type="ECO:0000313" key="18">
    <source>
        <dbReference type="WBParaSite" id="GPUH_0002501601-mRNA-1"/>
    </source>
</evidence>
<comment type="catalytic activity">
    <reaction evidence="14">
        <text>L-seryl-[protein] + ATP = O-phospho-L-seryl-[protein] + ADP + H(+)</text>
        <dbReference type="Rhea" id="RHEA:17989"/>
        <dbReference type="Rhea" id="RHEA-COMP:9863"/>
        <dbReference type="Rhea" id="RHEA-COMP:11604"/>
        <dbReference type="ChEBI" id="CHEBI:15378"/>
        <dbReference type="ChEBI" id="CHEBI:29999"/>
        <dbReference type="ChEBI" id="CHEBI:30616"/>
        <dbReference type="ChEBI" id="CHEBI:83421"/>
        <dbReference type="ChEBI" id="CHEBI:456216"/>
        <dbReference type="EC" id="2.7.11.22"/>
    </reaction>
</comment>